<comment type="similarity">
    <text evidence="2">Belongs to the NAD(P)-dependent epimerase/dehydratase family. Dihydroflavonol-4-reductase subfamily.</text>
</comment>
<dbReference type="OrthoDB" id="2735536at2759"/>
<feature type="domain" description="NAD-dependent epimerase/dehydratase" evidence="3">
    <location>
        <begin position="15"/>
        <end position="218"/>
    </location>
</feature>
<evidence type="ECO:0000313" key="4">
    <source>
        <dbReference type="EMBL" id="CAG5154414.1"/>
    </source>
</evidence>
<dbReference type="Proteomes" id="UP000676310">
    <property type="component" value="Unassembled WGS sequence"/>
</dbReference>
<protein>
    <recommendedName>
        <fullName evidence="3">NAD-dependent epimerase/dehydratase domain-containing protein</fullName>
    </recommendedName>
</protein>
<dbReference type="SUPFAM" id="SSF51735">
    <property type="entry name" value="NAD(P)-binding Rossmann-fold domains"/>
    <property type="match status" value="1"/>
</dbReference>
<dbReference type="PANTHER" id="PTHR10366:SF562">
    <property type="entry name" value="ALDEHYDE REDUCTASE II (AFU_ORTHOLOGUE AFUA_1G11360)"/>
    <property type="match status" value="1"/>
</dbReference>
<keyword evidence="5" id="KW-1185">Reference proteome</keyword>
<dbReference type="InterPro" id="IPR001509">
    <property type="entry name" value="Epimerase_deHydtase"/>
</dbReference>
<dbReference type="RefSeq" id="XP_043167140.1">
    <property type="nucleotide sequence ID" value="XM_043311205.1"/>
</dbReference>
<evidence type="ECO:0000256" key="2">
    <source>
        <dbReference type="ARBA" id="ARBA00023445"/>
    </source>
</evidence>
<evidence type="ECO:0000259" key="3">
    <source>
        <dbReference type="Pfam" id="PF01370"/>
    </source>
</evidence>
<keyword evidence="1" id="KW-0560">Oxidoreductase</keyword>
<evidence type="ECO:0000313" key="5">
    <source>
        <dbReference type="Proteomes" id="UP000676310"/>
    </source>
</evidence>
<dbReference type="Gene3D" id="3.40.50.720">
    <property type="entry name" value="NAD(P)-binding Rossmann-like Domain"/>
    <property type="match status" value="1"/>
</dbReference>
<dbReference type="GO" id="GO:0016616">
    <property type="term" value="F:oxidoreductase activity, acting on the CH-OH group of donors, NAD or NADP as acceptor"/>
    <property type="evidence" value="ECO:0007669"/>
    <property type="project" value="TreeGrafter"/>
</dbReference>
<dbReference type="InterPro" id="IPR036291">
    <property type="entry name" value="NAD(P)-bd_dom_sf"/>
</dbReference>
<dbReference type="GeneID" id="67015170"/>
<accession>A0A8J2MYH2</accession>
<sequence length="352" mass="38363">MAPFREVALPLGFTILVTGVNGYVGSHVADRLLDSGYKVRGTVRDMQKHGWLVELFNKRYGQGRFELMQVEDMARPSAFDSALEGVTGVAHVAAHVSMTNDPQGVINANVGGTLNVLQAAAKEPSVLRFVLTSAALAVRQIEEIEGPGAGVMTANEYNETAIKLARSMPDSLPEVKKGMIVYAAAKAMTEKALWDWVEQNKPCLVVNSVIPPGIFGQPISVQYQGYPSSAGGLVKYFEGKPGLMDYLHHSYYTSVEDVARLHVAGLILPRVESQRIFAIGGVYTINDLHAIFRETCPDRSFPNDIPGLDHDLALIGPRDEAETLLKDMGRSGFDGLEKTVRDTIKDLVSPHE</sequence>
<gene>
    <name evidence="4" type="ORF">ALTATR162_LOCUS3597</name>
</gene>
<comment type="caution">
    <text evidence="4">The sequence shown here is derived from an EMBL/GenBank/DDBJ whole genome shotgun (WGS) entry which is preliminary data.</text>
</comment>
<dbReference type="EMBL" id="CAJRGZ010000016">
    <property type="protein sequence ID" value="CAG5154414.1"/>
    <property type="molecule type" value="Genomic_DNA"/>
</dbReference>
<organism evidence="4 5">
    <name type="scientific">Alternaria atra</name>
    <dbReference type="NCBI Taxonomy" id="119953"/>
    <lineage>
        <taxon>Eukaryota</taxon>
        <taxon>Fungi</taxon>
        <taxon>Dikarya</taxon>
        <taxon>Ascomycota</taxon>
        <taxon>Pezizomycotina</taxon>
        <taxon>Dothideomycetes</taxon>
        <taxon>Pleosporomycetidae</taxon>
        <taxon>Pleosporales</taxon>
        <taxon>Pleosporineae</taxon>
        <taxon>Pleosporaceae</taxon>
        <taxon>Alternaria</taxon>
        <taxon>Alternaria sect. Ulocladioides</taxon>
    </lineage>
</organism>
<dbReference type="InterPro" id="IPR050425">
    <property type="entry name" value="NAD(P)_dehydrat-like"/>
</dbReference>
<reference evidence="4" key="1">
    <citation type="submission" date="2021-05" db="EMBL/GenBank/DDBJ databases">
        <authorList>
            <person name="Stam R."/>
        </authorList>
    </citation>
    <scope>NUCLEOTIDE SEQUENCE</scope>
    <source>
        <strain evidence="4">CS162</strain>
    </source>
</reference>
<dbReference type="Pfam" id="PF01370">
    <property type="entry name" value="Epimerase"/>
    <property type="match status" value="1"/>
</dbReference>
<dbReference type="PANTHER" id="PTHR10366">
    <property type="entry name" value="NAD DEPENDENT EPIMERASE/DEHYDRATASE"/>
    <property type="match status" value="1"/>
</dbReference>
<name>A0A8J2MYH2_9PLEO</name>
<dbReference type="AlphaFoldDB" id="A0A8J2MYH2"/>
<proteinExistence type="inferred from homology"/>
<evidence type="ECO:0000256" key="1">
    <source>
        <dbReference type="ARBA" id="ARBA00023002"/>
    </source>
</evidence>